<dbReference type="GO" id="GO:0003684">
    <property type="term" value="F:damaged DNA binding"/>
    <property type="evidence" value="ECO:0007669"/>
    <property type="project" value="InterPro"/>
</dbReference>
<dbReference type="STRING" id="478820.A0A196SF70"/>
<dbReference type="Pfam" id="PF14520">
    <property type="entry name" value="HHH_5"/>
    <property type="match status" value="1"/>
</dbReference>
<dbReference type="Gene3D" id="3.40.50.10130">
    <property type="match status" value="1"/>
</dbReference>
<reference evidence="9 10" key="1">
    <citation type="submission" date="2016-05" db="EMBL/GenBank/DDBJ databases">
        <title>Nuclear genome of Blastocystis sp. subtype 1 NandII.</title>
        <authorList>
            <person name="Gentekaki E."/>
            <person name="Curtis B."/>
            <person name="Stairs C."/>
            <person name="Eme L."/>
            <person name="Herman E."/>
            <person name="Klimes V."/>
            <person name="Arias M.C."/>
            <person name="Elias M."/>
            <person name="Hilliou F."/>
            <person name="Klute M."/>
            <person name="Malik S.-B."/>
            <person name="Pightling A."/>
            <person name="Rachubinski R."/>
            <person name="Salas D."/>
            <person name="Schlacht A."/>
            <person name="Suga H."/>
            <person name="Archibald J."/>
            <person name="Ball S.G."/>
            <person name="Clark G."/>
            <person name="Dacks J."/>
            <person name="Van Der Giezen M."/>
            <person name="Tsaousis A."/>
            <person name="Roger A."/>
        </authorList>
    </citation>
    <scope>NUCLEOTIDE SEQUENCE [LARGE SCALE GENOMIC DNA]</scope>
    <source>
        <strain evidence="10">ATCC 50177 / NandII</strain>
    </source>
</reference>
<evidence type="ECO:0000313" key="10">
    <source>
        <dbReference type="Proteomes" id="UP000078348"/>
    </source>
</evidence>
<evidence type="ECO:0000256" key="1">
    <source>
        <dbReference type="ARBA" id="ARBA00004123"/>
    </source>
</evidence>
<dbReference type="EMBL" id="LXWW01000210">
    <property type="protein sequence ID" value="OAO14792.1"/>
    <property type="molecule type" value="Genomic_DNA"/>
</dbReference>
<comment type="subcellular location">
    <subcellularLocation>
        <location evidence="1">Nucleus</location>
    </subcellularLocation>
</comment>
<name>A0A196SF70_BLAHN</name>
<dbReference type="InterPro" id="IPR011335">
    <property type="entry name" value="Restrct_endonuc-II-like"/>
</dbReference>
<keyword evidence="4" id="KW-0238">DNA-binding</keyword>
<keyword evidence="9" id="KW-0255">Endonuclease</keyword>
<evidence type="ECO:0000256" key="5">
    <source>
        <dbReference type="ARBA" id="ARBA00023204"/>
    </source>
</evidence>
<feature type="domain" description="ERCC1-like central" evidence="8">
    <location>
        <begin position="63"/>
        <end position="161"/>
    </location>
</feature>
<dbReference type="InterPro" id="IPR010994">
    <property type="entry name" value="RuvA_2-like"/>
</dbReference>
<keyword evidence="9" id="KW-0378">Hydrolase</keyword>
<keyword evidence="6" id="KW-0539">Nucleus</keyword>
<dbReference type="GO" id="GO:0070522">
    <property type="term" value="C:ERCC4-ERCC1 complex"/>
    <property type="evidence" value="ECO:0007669"/>
    <property type="project" value="TreeGrafter"/>
</dbReference>
<accession>A0A196SF70</accession>
<dbReference type="GO" id="GO:0070914">
    <property type="term" value="P:UV-damage excision repair"/>
    <property type="evidence" value="ECO:0007669"/>
    <property type="project" value="TreeGrafter"/>
</dbReference>
<dbReference type="OrthoDB" id="10262814at2759"/>
<feature type="region of interest" description="Disordered" evidence="7">
    <location>
        <begin position="1"/>
        <end position="20"/>
    </location>
</feature>
<gene>
    <name evidence="9" type="ORF">AV274_3496</name>
</gene>
<keyword evidence="5" id="KW-0234">DNA repair</keyword>
<comment type="caution">
    <text evidence="9">The sequence shown here is derived from an EMBL/GenBank/DDBJ whole genome shotgun (WGS) entry which is preliminary data.</text>
</comment>
<keyword evidence="9" id="KW-0540">Nuclease</keyword>
<dbReference type="GO" id="GO:0000110">
    <property type="term" value="C:nucleotide-excision repair factor 1 complex"/>
    <property type="evidence" value="ECO:0007669"/>
    <property type="project" value="TreeGrafter"/>
</dbReference>
<evidence type="ECO:0000256" key="2">
    <source>
        <dbReference type="ARBA" id="ARBA00008283"/>
    </source>
</evidence>
<evidence type="ECO:0000256" key="6">
    <source>
        <dbReference type="ARBA" id="ARBA00023242"/>
    </source>
</evidence>
<organism evidence="9 10">
    <name type="scientific">Blastocystis sp. subtype 1 (strain ATCC 50177 / NandII)</name>
    <dbReference type="NCBI Taxonomy" id="478820"/>
    <lineage>
        <taxon>Eukaryota</taxon>
        <taxon>Sar</taxon>
        <taxon>Stramenopiles</taxon>
        <taxon>Bigyra</taxon>
        <taxon>Opalozoa</taxon>
        <taxon>Opalinata</taxon>
        <taxon>Blastocystidae</taxon>
        <taxon>Blastocystis</taxon>
    </lineage>
</organism>
<keyword evidence="10" id="KW-1185">Reference proteome</keyword>
<dbReference type="GO" id="GO:0006312">
    <property type="term" value="P:mitotic recombination"/>
    <property type="evidence" value="ECO:0007669"/>
    <property type="project" value="TreeGrafter"/>
</dbReference>
<dbReference type="InterPro" id="IPR004579">
    <property type="entry name" value="ERCC1/RAD10/SWI10"/>
</dbReference>
<evidence type="ECO:0000256" key="7">
    <source>
        <dbReference type="SAM" id="MobiDB-lite"/>
    </source>
</evidence>
<dbReference type="InterPro" id="IPR047260">
    <property type="entry name" value="ERCC1-like_central_dom"/>
</dbReference>
<dbReference type="SUPFAM" id="SSF52980">
    <property type="entry name" value="Restriction endonuclease-like"/>
    <property type="match status" value="1"/>
</dbReference>
<dbReference type="PANTHER" id="PTHR12749">
    <property type="entry name" value="EXCISION REPAIR CROSS-COMPLEMENTING 1 ERCC1"/>
    <property type="match status" value="1"/>
</dbReference>
<evidence type="ECO:0000256" key="4">
    <source>
        <dbReference type="ARBA" id="ARBA00023125"/>
    </source>
</evidence>
<dbReference type="SUPFAM" id="SSF47781">
    <property type="entry name" value="RuvA domain 2-like"/>
    <property type="match status" value="1"/>
</dbReference>
<dbReference type="GO" id="GO:0004519">
    <property type="term" value="F:endonuclease activity"/>
    <property type="evidence" value="ECO:0007669"/>
    <property type="project" value="UniProtKB-KW"/>
</dbReference>
<evidence type="ECO:0000313" key="9">
    <source>
        <dbReference type="EMBL" id="OAO14792.1"/>
    </source>
</evidence>
<dbReference type="GO" id="GO:0006302">
    <property type="term" value="P:double-strand break repair"/>
    <property type="evidence" value="ECO:0007669"/>
    <property type="project" value="UniProtKB-ARBA"/>
</dbReference>
<dbReference type="PANTHER" id="PTHR12749:SF0">
    <property type="entry name" value="DNA EXCISION REPAIR PROTEIN ERCC-1"/>
    <property type="match status" value="1"/>
</dbReference>
<dbReference type="Gene3D" id="1.10.150.20">
    <property type="entry name" value="5' to 3' exonuclease, C-terminal subdomain"/>
    <property type="match status" value="1"/>
</dbReference>
<dbReference type="Proteomes" id="UP000078348">
    <property type="component" value="Unassembled WGS sequence"/>
</dbReference>
<protein>
    <submittedName>
        <fullName evidence="9">DNA repair endonuclease ERCC1</fullName>
    </submittedName>
</protein>
<dbReference type="AlphaFoldDB" id="A0A196SF70"/>
<comment type="similarity">
    <text evidence="2">Belongs to the ERCC1/RAD10/SWI10 family.</text>
</comment>
<evidence type="ECO:0000256" key="3">
    <source>
        <dbReference type="ARBA" id="ARBA00022763"/>
    </source>
</evidence>
<dbReference type="Pfam" id="PF03834">
    <property type="entry name" value="Rad10"/>
    <property type="match status" value="1"/>
</dbReference>
<evidence type="ECO:0000259" key="8">
    <source>
        <dbReference type="Pfam" id="PF03834"/>
    </source>
</evidence>
<dbReference type="GO" id="GO:0003697">
    <property type="term" value="F:single-stranded DNA binding"/>
    <property type="evidence" value="ECO:0007669"/>
    <property type="project" value="TreeGrafter"/>
</dbReference>
<sequence>MKRSAPEGTPSSGSLSDKRNAGVTFYMEEEKEYTVNERMVYYKPNPLNNRIVSNSPSLKMIKKFGMLPDFEINDDICVFVRDISDYTKRPEEVFSMHRKLSAPNQPTSHSYVLSVFLLILGRDAMNTIAVEEVSAKCVFEGLSFLICWSVEEAASYLNTIKAYETRGSDIIQKHTHKDLESQAVRVLTNINGVNVNNATDLMKKYRTMSDIMTASLDDLSELPGMGDKRVLNVYRAFQQQKREE</sequence>
<proteinExistence type="inferred from homology"/>
<keyword evidence="3" id="KW-0227">DNA damage</keyword>